<dbReference type="Gene3D" id="2.40.10.10">
    <property type="entry name" value="Trypsin-like serine proteases"/>
    <property type="match status" value="1"/>
</dbReference>
<evidence type="ECO:0000313" key="5">
    <source>
        <dbReference type="EMBL" id="ATB70958.1"/>
    </source>
</evidence>
<dbReference type="SMART" id="SM00237">
    <property type="entry name" value="Calx_beta"/>
    <property type="match status" value="1"/>
</dbReference>
<reference evidence="6" key="1">
    <citation type="submission" date="2017-09" db="EMBL/GenBank/DDBJ databases">
        <title>The complete genome of Sulfurospirillum sp. JPD-1.</title>
        <authorList>
            <person name="Goris T."/>
        </authorList>
    </citation>
    <scope>NUCLEOTIDE SEQUENCE [LARGE SCALE GENOMIC DNA]</scope>
    <source>
        <strain evidence="6">JPD-1</strain>
    </source>
</reference>
<evidence type="ECO:0000256" key="2">
    <source>
        <dbReference type="ARBA" id="ARBA00022737"/>
    </source>
</evidence>
<dbReference type="SUPFAM" id="SSF50494">
    <property type="entry name" value="Trypsin-like serine proteases"/>
    <property type="match status" value="1"/>
</dbReference>
<dbReference type="SUPFAM" id="SSF141072">
    <property type="entry name" value="CalX-like"/>
    <property type="match status" value="1"/>
</dbReference>
<dbReference type="Proteomes" id="UP000217349">
    <property type="component" value="Chromosome"/>
</dbReference>
<dbReference type="KEGG" id="sulj:SJPD1_2881"/>
<accession>A0A290HTD0</accession>
<dbReference type="GO" id="GO:0006508">
    <property type="term" value="P:proteolysis"/>
    <property type="evidence" value="ECO:0007669"/>
    <property type="project" value="InterPro"/>
</dbReference>
<gene>
    <name evidence="5" type="ORF">SJPD1_2881</name>
</gene>
<dbReference type="Gene3D" id="2.60.40.2030">
    <property type="match status" value="1"/>
</dbReference>
<keyword evidence="1" id="KW-0732">Signal</keyword>
<evidence type="ECO:0000256" key="1">
    <source>
        <dbReference type="ARBA" id="ARBA00022729"/>
    </source>
</evidence>
<evidence type="ECO:0000259" key="4">
    <source>
        <dbReference type="PROSITE" id="PS50240"/>
    </source>
</evidence>
<dbReference type="AlphaFoldDB" id="A0A290HTD0"/>
<dbReference type="PANTHER" id="PTHR24260">
    <property type="match status" value="1"/>
</dbReference>
<sequence length="400" mass="43215">MVTTLTNYLDDRYRADIQEGYDGVVRVAIGGYYGSGTLLYDGKAILTAAHLFEGVSETTASVFFETAQGDITLNASHILIHPDYDPLEGNNDLALIWLSDDAPISAERYDIYRDSDEISQHFTMVGYGVPGTGSSGAQTSYSGPYIRLMTENTFDASADELKDALGYTMGWSPTKESQLIADFDNGMATHDALGMFIGKNNTGTGVMEGIISSGDSGGPAFIDNKVAGIASYISSLETYSYQPDSDGITNSTFGEIAAWQKVSYYQEWIDESIRSLYPNAPSKASEVQKSVVEGNIGVSYAYFLVEFTGTRSSAESWVSVDYTSRDGSAHAGEDYIAVNGTLILYPTANQAVIPVEIIGDKTVEENETFYMDVFNPIGGSFGDGIVTLTALRTIVNDDLL</sequence>
<dbReference type="OrthoDB" id="8884718at2"/>
<keyword evidence="2" id="KW-0677">Repeat</keyword>
<keyword evidence="3" id="KW-0106">Calcium</keyword>
<dbReference type="RefSeq" id="WP_096047736.1">
    <property type="nucleotide sequence ID" value="NZ_CP023275.1"/>
</dbReference>
<protein>
    <recommendedName>
        <fullName evidence="4">Peptidase S1 domain-containing protein</fullName>
    </recommendedName>
</protein>
<evidence type="ECO:0000256" key="3">
    <source>
        <dbReference type="ARBA" id="ARBA00022837"/>
    </source>
</evidence>
<dbReference type="GO" id="GO:0016020">
    <property type="term" value="C:membrane"/>
    <property type="evidence" value="ECO:0007669"/>
    <property type="project" value="InterPro"/>
</dbReference>
<dbReference type="GO" id="GO:0004252">
    <property type="term" value="F:serine-type endopeptidase activity"/>
    <property type="evidence" value="ECO:0007669"/>
    <property type="project" value="InterPro"/>
</dbReference>
<dbReference type="PROSITE" id="PS50240">
    <property type="entry name" value="TRYPSIN_DOM"/>
    <property type="match status" value="1"/>
</dbReference>
<dbReference type="Pfam" id="PF00089">
    <property type="entry name" value="Trypsin"/>
    <property type="match status" value="1"/>
</dbReference>
<feature type="domain" description="Peptidase S1" evidence="4">
    <location>
        <begin position="1"/>
        <end position="274"/>
    </location>
</feature>
<dbReference type="GO" id="GO:0007154">
    <property type="term" value="P:cell communication"/>
    <property type="evidence" value="ECO:0007669"/>
    <property type="project" value="InterPro"/>
</dbReference>
<dbReference type="Pfam" id="PF03160">
    <property type="entry name" value="Calx-beta"/>
    <property type="match status" value="1"/>
</dbReference>
<dbReference type="EMBL" id="CP023275">
    <property type="protein sequence ID" value="ATB70958.1"/>
    <property type="molecule type" value="Genomic_DNA"/>
</dbReference>
<dbReference type="InterPro" id="IPR043504">
    <property type="entry name" value="Peptidase_S1_PA_chymotrypsin"/>
</dbReference>
<dbReference type="InterPro" id="IPR051333">
    <property type="entry name" value="CLIP_Serine_Protease"/>
</dbReference>
<dbReference type="PANTHER" id="PTHR24260:SF136">
    <property type="entry name" value="GH08193P-RELATED"/>
    <property type="match status" value="1"/>
</dbReference>
<dbReference type="InterPro" id="IPR001254">
    <property type="entry name" value="Trypsin_dom"/>
</dbReference>
<dbReference type="InterPro" id="IPR009003">
    <property type="entry name" value="Peptidase_S1_PA"/>
</dbReference>
<name>A0A290HTD0_9BACT</name>
<proteinExistence type="predicted"/>
<dbReference type="InterPro" id="IPR003644">
    <property type="entry name" value="Calx_beta"/>
</dbReference>
<organism evidence="5 6">
    <name type="scientific">Sulfurospirillum diekertiae</name>
    <dbReference type="NCBI Taxonomy" id="1854492"/>
    <lineage>
        <taxon>Bacteria</taxon>
        <taxon>Pseudomonadati</taxon>
        <taxon>Campylobacterota</taxon>
        <taxon>Epsilonproteobacteria</taxon>
        <taxon>Campylobacterales</taxon>
        <taxon>Sulfurospirillaceae</taxon>
        <taxon>Sulfurospirillum</taxon>
    </lineage>
</organism>
<evidence type="ECO:0000313" key="6">
    <source>
        <dbReference type="Proteomes" id="UP000217349"/>
    </source>
</evidence>
<dbReference type="InterPro" id="IPR038081">
    <property type="entry name" value="CalX-like_sf"/>
</dbReference>